<name>A0A238FLD0_9BASI</name>
<sequence>MARTGRQPRSVPNTLQGSTATGSGSSSSMSKVKSQSKPMSKKRQSKALSQSDGTSTTTGLNVYSFEPGRKKPRGDVDPLARAKAGKGKGRRRDDEDEDEEGVDEQDREDLEAMFNGEEPVDFTGFKPKGLKMGMDSDEEEQRDEDGQRRGGDDSDEDIDSDDAGTESEIEMDEVPEKKGKNAAVASKPKSKLLEINLDEDQDDSQDDFDDDAGYYDASQMLDMGLYDSDASDDDSEDEDEDMSSVDSDENDSEYEGAIDKLDAFVQGLEVEKKRKNDDLDGAEADANGKKKKRVVLKEKSEAYPEGEFVAVGAKDGANDGKVQLDDLLASLAESKNPKLVALRKTLKVAASSTPGATSSTNSHLKAPGPLAAPLPARLQDKIDREAAFDKTKEETDKWNETVRRMKGASGLGVEGARHERLTLPLMAPTGDAQRDANSNEWAANFEPTNQLEVSIQSLLAAGQMTGSDLKKAEQQALKMLDPEDLVKRQNELRAQRDLMFRAERKAKRVAKIKSKAFRRIHRKALAKGGKEEMDGLSLDELKELDLLDGGSRAEDEQARREVLRAKERMTLKHSSKGGRWSRTDIGGLEGLDEERNAAVREMVARKEALTRRIEGRGDDERDESSDEVEEDDSDDDEDNKGGVDKIRRRAFDELASLEAREKDKAENGPQLKGVLNMKFMRDAIAREDRKVQQSTDELRTRLERMDEMGGAIRDDDLEDDSDDEEPGAQSQQVQGNTGRMLFGPSGVAQPTPPTPSTKSSAHTTKLSAPLSVTSIRPSPLASTSTSDPSTTELNPWLALAAESSSGSKLSRKSNEAAFGKDKHAATKLAFKVQRRKSRFEEAREAEKDDARVEIEGVAAPEGLAGMKVQKKGQAKGKKAGIELSTEANARLTMENEEVDSSDEEGDVDAQRGKGKAAIQQRELVAKAFAGDDVVAEFEEEKRREIERDAPKEIDNTLPGWGSWSGKGVKKSKKPQRKFITRVPGIKATDRQDAKFSNVIISEKKDKKASKYLLKDLPFPYTSVAQHEHKLRTPMGPEWSTSTVLRDQTLPSVLIKPGVTIRPVERKI</sequence>
<feature type="region of interest" description="Disordered" evidence="4">
    <location>
        <begin position="567"/>
        <end position="586"/>
    </location>
</feature>
<dbReference type="PANTHER" id="PTHR14150:SF12">
    <property type="entry name" value="U3 SMALL NUCLEOLAR RNA-ASSOCIATED PROTEIN 14 HOMOLOG A"/>
    <property type="match status" value="1"/>
</dbReference>
<feature type="compositionally biased region" description="Basic residues" evidence="4">
    <location>
        <begin position="868"/>
        <end position="878"/>
    </location>
</feature>
<dbReference type="GO" id="GO:0006364">
    <property type="term" value="P:rRNA processing"/>
    <property type="evidence" value="ECO:0007669"/>
    <property type="project" value="InterPro"/>
</dbReference>
<feature type="compositionally biased region" description="Acidic residues" evidence="4">
    <location>
        <begin position="229"/>
        <end position="256"/>
    </location>
</feature>
<feature type="compositionally biased region" description="Low complexity" evidence="4">
    <location>
        <begin position="797"/>
        <end position="808"/>
    </location>
</feature>
<gene>
    <name evidence="5" type="ORF">BQ2448_4580</name>
</gene>
<feature type="compositionally biased region" description="Acidic residues" evidence="4">
    <location>
        <begin position="715"/>
        <end position="726"/>
    </location>
</feature>
<evidence type="ECO:0000313" key="6">
    <source>
        <dbReference type="Proteomes" id="UP000198372"/>
    </source>
</evidence>
<dbReference type="OrthoDB" id="277439at2759"/>
<evidence type="ECO:0000256" key="3">
    <source>
        <dbReference type="ARBA" id="ARBA00023242"/>
    </source>
</evidence>
<reference evidence="6" key="1">
    <citation type="submission" date="2016-09" db="EMBL/GenBank/DDBJ databases">
        <authorList>
            <person name="Jeantristanb JTB J.-T."/>
            <person name="Ricardo R."/>
        </authorList>
    </citation>
    <scope>NUCLEOTIDE SEQUENCE [LARGE SCALE GENOMIC DNA]</scope>
</reference>
<feature type="compositionally biased region" description="Basic and acidic residues" evidence="4">
    <location>
        <begin position="684"/>
        <end position="707"/>
    </location>
</feature>
<feature type="compositionally biased region" description="Acidic residues" evidence="4">
    <location>
        <begin position="196"/>
        <end position="213"/>
    </location>
</feature>
<feature type="compositionally biased region" description="Low complexity" evidence="4">
    <location>
        <begin position="23"/>
        <end position="38"/>
    </location>
</feature>
<evidence type="ECO:0000313" key="5">
    <source>
        <dbReference type="EMBL" id="SCV71886.1"/>
    </source>
</evidence>
<keyword evidence="3" id="KW-0539">Nucleus</keyword>
<feature type="compositionally biased region" description="Polar residues" evidence="4">
    <location>
        <begin position="10"/>
        <end position="22"/>
    </location>
</feature>
<protein>
    <submittedName>
        <fullName evidence="5">BQ2448_4580 protein</fullName>
    </submittedName>
</protein>
<feature type="compositionally biased region" description="Acidic residues" evidence="4">
    <location>
        <begin position="620"/>
        <end position="638"/>
    </location>
</feature>
<dbReference type="Proteomes" id="UP000198372">
    <property type="component" value="Unassembled WGS sequence"/>
</dbReference>
<feature type="compositionally biased region" description="Polar residues" evidence="4">
    <location>
        <begin position="728"/>
        <end position="737"/>
    </location>
</feature>
<feature type="region of interest" description="Disordered" evidence="4">
    <location>
        <begin position="1"/>
        <end position="294"/>
    </location>
</feature>
<accession>A0A238FLD0</accession>
<keyword evidence="6" id="KW-1185">Reference proteome</keyword>
<feature type="compositionally biased region" description="Acidic residues" evidence="4">
    <location>
        <begin position="894"/>
        <end position="907"/>
    </location>
</feature>
<evidence type="ECO:0000256" key="1">
    <source>
        <dbReference type="ARBA" id="ARBA00004604"/>
    </source>
</evidence>
<organism evidence="5 6">
    <name type="scientific">Microbotryum intermedium</name>
    <dbReference type="NCBI Taxonomy" id="269621"/>
    <lineage>
        <taxon>Eukaryota</taxon>
        <taxon>Fungi</taxon>
        <taxon>Dikarya</taxon>
        <taxon>Basidiomycota</taxon>
        <taxon>Pucciniomycotina</taxon>
        <taxon>Microbotryomycetes</taxon>
        <taxon>Microbotryales</taxon>
        <taxon>Microbotryaceae</taxon>
        <taxon>Microbotryum</taxon>
    </lineage>
</organism>
<evidence type="ECO:0000256" key="2">
    <source>
        <dbReference type="ARBA" id="ARBA00022553"/>
    </source>
</evidence>
<comment type="subcellular location">
    <subcellularLocation>
        <location evidence="1">Nucleus</location>
        <location evidence="1">Nucleolus</location>
    </subcellularLocation>
</comment>
<feature type="compositionally biased region" description="Acidic residues" evidence="4">
    <location>
        <begin position="94"/>
        <end position="111"/>
    </location>
</feature>
<feature type="compositionally biased region" description="Basic and acidic residues" evidence="4">
    <location>
        <begin position="812"/>
        <end position="823"/>
    </location>
</feature>
<dbReference type="Pfam" id="PF04615">
    <property type="entry name" value="Utp14"/>
    <property type="match status" value="1"/>
</dbReference>
<feature type="region of interest" description="Disordered" evidence="4">
    <location>
        <begin position="941"/>
        <end position="975"/>
    </location>
</feature>
<proteinExistence type="predicted"/>
<keyword evidence="2" id="KW-0597">Phosphoprotein</keyword>
<evidence type="ECO:0000256" key="4">
    <source>
        <dbReference type="SAM" id="MobiDB-lite"/>
    </source>
</evidence>
<feature type="compositionally biased region" description="Polar residues" evidence="4">
    <location>
        <begin position="770"/>
        <end position="793"/>
    </location>
</feature>
<feature type="compositionally biased region" description="Basic and acidic residues" evidence="4">
    <location>
        <begin position="606"/>
        <end position="619"/>
    </location>
</feature>
<feature type="region of interest" description="Disordered" evidence="4">
    <location>
        <begin position="684"/>
        <end position="823"/>
    </location>
</feature>
<dbReference type="GO" id="GO:0032040">
    <property type="term" value="C:small-subunit processome"/>
    <property type="evidence" value="ECO:0007669"/>
    <property type="project" value="InterPro"/>
</dbReference>
<feature type="compositionally biased region" description="Basic and acidic residues" evidence="4">
    <location>
        <begin position="941"/>
        <end position="954"/>
    </location>
</feature>
<dbReference type="InterPro" id="IPR006709">
    <property type="entry name" value="SSU_processome_Utp14"/>
</dbReference>
<feature type="compositionally biased region" description="Polar residues" evidence="4">
    <location>
        <begin position="46"/>
        <end position="61"/>
    </location>
</feature>
<feature type="region of interest" description="Disordered" evidence="4">
    <location>
        <begin position="868"/>
        <end position="916"/>
    </location>
</feature>
<dbReference type="AlphaFoldDB" id="A0A238FLD0"/>
<feature type="compositionally biased region" description="Basic and acidic residues" evidence="4">
    <location>
        <begin position="269"/>
        <end position="278"/>
    </location>
</feature>
<dbReference type="EMBL" id="FMSP01000008">
    <property type="protein sequence ID" value="SCV71886.1"/>
    <property type="molecule type" value="Genomic_DNA"/>
</dbReference>
<dbReference type="STRING" id="269621.A0A238FLD0"/>
<feature type="compositionally biased region" description="Acidic residues" evidence="4">
    <location>
        <begin position="153"/>
        <end position="173"/>
    </location>
</feature>
<feature type="compositionally biased region" description="Basic and acidic residues" evidence="4">
    <location>
        <begin position="67"/>
        <end position="80"/>
    </location>
</feature>
<feature type="region of interest" description="Disordered" evidence="4">
    <location>
        <begin position="352"/>
        <end position="374"/>
    </location>
</feature>
<dbReference type="PANTHER" id="PTHR14150">
    <property type="entry name" value="U3 SMALL NUCLEOLAR RNA-ASSOCIATED PROTEIN 14"/>
    <property type="match status" value="1"/>
</dbReference>
<feature type="region of interest" description="Disordered" evidence="4">
    <location>
        <begin position="606"/>
        <end position="647"/>
    </location>
</feature>